<evidence type="ECO:0000313" key="2">
    <source>
        <dbReference type="WBParaSite" id="ES5_v2.g21816.t1"/>
    </source>
</evidence>
<evidence type="ECO:0000313" key="1">
    <source>
        <dbReference type="Proteomes" id="UP000887579"/>
    </source>
</evidence>
<organism evidence="1 2">
    <name type="scientific">Panagrolaimus sp. ES5</name>
    <dbReference type="NCBI Taxonomy" id="591445"/>
    <lineage>
        <taxon>Eukaryota</taxon>
        <taxon>Metazoa</taxon>
        <taxon>Ecdysozoa</taxon>
        <taxon>Nematoda</taxon>
        <taxon>Chromadorea</taxon>
        <taxon>Rhabditida</taxon>
        <taxon>Tylenchina</taxon>
        <taxon>Panagrolaimomorpha</taxon>
        <taxon>Panagrolaimoidea</taxon>
        <taxon>Panagrolaimidae</taxon>
        <taxon>Panagrolaimus</taxon>
    </lineage>
</organism>
<protein>
    <submittedName>
        <fullName evidence="2">Tr-type G domain-containing protein</fullName>
    </submittedName>
</protein>
<reference evidence="2" key="1">
    <citation type="submission" date="2022-11" db="UniProtKB">
        <authorList>
            <consortium name="WormBaseParasite"/>
        </authorList>
    </citation>
    <scope>IDENTIFICATION</scope>
</reference>
<name>A0AC34FY08_9BILA</name>
<dbReference type="Proteomes" id="UP000887579">
    <property type="component" value="Unplaced"/>
</dbReference>
<dbReference type="WBParaSite" id="ES5_v2.g21816.t1">
    <property type="protein sequence ID" value="ES5_v2.g21816.t1"/>
    <property type="gene ID" value="ES5_v2.g21816"/>
</dbReference>
<accession>A0AC34FY08</accession>
<proteinExistence type="predicted"/>
<sequence>MARHRHVANMDYEEELESDDDRDYYGKSYEEDSSFDKASAQYIYQRNRLSSNRASNSVDEFIHEEDDYSDDERDEMFDMEGSVVPAVQQLRISEQKPNQRQSSKSPVRLTPNLSSHKLSALESAVAANPIFKTRERPKESKDSINLVIVGHVDAGKSTLMGHLLYQLGCVDQKTLNRYKQEAARSGKSSFFYAWILDDTEEERSRGVTMDIARACFETEKRKINVLDAPGHKDFIPNMITGASQSDAALLVVNATRGEFETGFENGGQTREHALLLRSLGVTHLIVVVNKLDTVEWGKNRFDEVKAILETFLKRQAGFSKLVFVPVSGLSGDNLTKHVPEGHPLKTWYKGPTLVEALEALPAPERPENMPLRIVINDVLKSTNNVLSLSAKIEAGHVEAGDKVFLMPRADPAIVKGVCVDDASANGPPNTAAASEICFAGDQILISLSGSFENESVTSGYVICRGGTDCLVPCKKFTARLVVFDISVPIIRGTKAELFAHSLCVPCTITQLKCTLNKANGEVLKEKPRCLPKNSTALVQIQADTLVNLESYSKCKALGRVTLRSNGQTIAAGIIDQSIFCGFIFIFFFVASSATLLWNPSPPAFNWTLDYNRDLAEFAFEFAAATYAPDPLPCLVKNKAKMIKRVQLPCDYVHDQCWAYIAVTEEWIIMAV</sequence>